<evidence type="ECO:0000313" key="1">
    <source>
        <dbReference type="EMBL" id="KAK4783383.1"/>
    </source>
</evidence>
<organism evidence="1 2">
    <name type="scientific">Trapa natans</name>
    <name type="common">Water chestnut</name>
    <dbReference type="NCBI Taxonomy" id="22666"/>
    <lineage>
        <taxon>Eukaryota</taxon>
        <taxon>Viridiplantae</taxon>
        <taxon>Streptophyta</taxon>
        <taxon>Embryophyta</taxon>
        <taxon>Tracheophyta</taxon>
        <taxon>Spermatophyta</taxon>
        <taxon>Magnoliopsida</taxon>
        <taxon>eudicotyledons</taxon>
        <taxon>Gunneridae</taxon>
        <taxon>Pentapetalae</taxon>
        <taxon>rosids</taxon>
        <taxon>malvids</taxon>
        <taxon>Myrtales</taxon>
        <taxon>Lythraceae</taxon>
        <taxon>Trapa</taxon>
    </lineage>
</organism>
<reference evidence="1 2" key="1">
    <citation type="journal article" date="2023" name="Hortic Res">
        <title>Pangenome of water caltrop reveals structural variations and asymmetric subgenome divergence after allopolyploidization.</title>
        <authorList>
            <person name="Zhang X."/>
            <person name="Chen Y."/>
            <person name="Wang L."/>
            <person name="Yuan Y."/>
            <person name="Fang M."/>
            <person name="Shi L."/>
            <person name="Lu R."/>
            <person name="Comes H.P."/>
            <person name="Ma Y."/>
            <person name="Chen Y."/>
            <person name="Huang G."/>
            <person name="Zhou Y."/>
            <person name="Zheng Z."/>
            <person name="Qiu Y."/>
        </authorList>
    </citation>
    <scope>NUCLEOTIDE SEQUENCE [LARGE SCALE GENOMIC DNA]</scope>
    <source>
        <strain evidence="1">F231</strain>
    </source>
</reference>
<sequence>MAIGLRFSAVSLPEMDVEVGDGMVLLGDNRPCPLKTYKTSEARRLCCCSCPCPSSQPLRSQFFSFPSSELRLL</sequence>
<proteinExistence type="predicted"/>
<keyword evidence="2" id="KW-1185">Reference proteome</keyword>
<evidence type="ECO:0000313" key="2">
    <source>
        <dbReference type="Proteomes" id="UP001346149"/>
    </source>
</evidence>
<dbReference type="AlphaFoldDB" id="A0AAN7LHY5"/>
<gene>
    <name evidence="1" type="ORF">SAY86_007757</name>
</gene>
<dbReference type="Proteomes" id="UP001346149">
    <property type="component" value="Unassembled WGS sequence"/>
</dbReference>
<accession>A0AAN7LHY5</accession>
<comment type="caution">
    <text evidence="1">The sequence shown here is derived from an EMBL/GenBank/DDBJ whole genome shotgun (WGS) entry which is preliminary data.</text>
</comment>
<dbReference type="EMBL" id="JAXQNO010000015">
    <property type="protein sequence ID" value="KAK4783383.1"/>
    <property type="molecule type" value="Genomic_DNA"/>
</dbReference>
<protein>
    <submittedName>
        <fullName evidence="1">Uncharacterized protein</fullName>
    </submittedName>
</protein>
<name>A0AAN7LHY5_TRANT</name>